<comment type="function">
    <text evidence="6">Catalyzes two steps in the biosynthesis of the molybdenum cofactor. In the first step, molybdopterin is adenylated. Subsequently, molybdate is inserted into adenylated molybdopterin and AMP is released.</text>
</comment>
<dbReference type="GO" id="GO:0007529">
    <property type="term" value="P:establishment of synaptic specificity at neuromuscular junction"/>
    <property type="evidence" value="ECO:0007669"/>
    <property type="project" value="TreeGrafter"/>
</dbReference>
<comment type="similarity">
    <text evidence="2">In the N-terminal section; belongs to the MoaB/Mog family.</text>
</comment>
<dbReference type="Proteomes" id="UP000827092">
    <property type="component" value="Unassembled WGS sequence"/>
</dbReference>
<dbReference type="GO" id="GO:0005524">
    <property type="term" value="F:ATP binding"/>
    <property type="evidence" value="ECO:0007669"/>
    <property type="project" value="UniProtKB-UniRule"/>
</dbReference>
<dbReference type="Pfam" id="PF03454">
    <property type="entry name" value="MoeA_C"/>
    <property type="match status" value="1"/>
</dbReference>
<dbReference type="AlphaFoldDB" id="A0AAV6V8H0"/>
<evidence type="ECO:0000313" key="8">
    <source>
        <dbReference type="EMBL" id="KAG8192912.1"/>
    </source>
</evidence>
<dbReference type="Pfam" id="PF03453">
    <property type="entry name" value="MoeA_N"/>
    <property type="match status" value="1"/>
</dbReference>
<dbReference type="SUPFAM" id="SSF63867">
    <property type="entry name" value="MoeA C-terminal domain-like"/>
    <property type="match status" value="1"/>
</dbReference>
<dbReference type="SUPFAM" id="SSF53218">
    <property type="entry name" value="Molybdenum cofactor biosynthesis proteins"/>
    <property type="match status" value="1"/>
</dbReference>
<dbReference type="FunFam" id="3.40.980.10:FF:000001">
    <property type="entry name" value="Molybdopterin molybdenumtransferase"/>
    <property type="match status" value="1"/>
</dbReference>
<dbReference type="FunFam" id="2.170.190.11:FF:000001">
    <property type="entry name" value="Molybdopterin molybdenumtransferase"/>
    <property type="match status" value="1"/>
</dbReference>
<dbReference type="Gene3D" id="3.40.980.10">
    <property type="entry name" value="MoaB/Mog-like domain"/>
    <property type="match status" value="1"/>
</dbReference>
<dbReference type="GO" id="GO:0030425">
    <property type="term" value="C:dendrite"/>
    <property type="evidence" value="ECO:0007669"/>
    <property type="project" value="TreeGrafter"/>
</dbReference>
<gene>
    <name evidence="8" type="ORF">JTE90_025621</name>
</gene>
<dbReference type="NCBIfam" id="TIGR00177">
    <property type="entry name" value="molyb_syn"/>
    <property type="match status" value="1"/>
</dbReference>
<dbReference type="GO" id="GO:0099634">
    <property type="term" value="C:postsynaptic specialization membrane"/>
    <property type="evidence" value="ECO:0007669"/>
    <property type="project" value="GOC"/>
</dbReference>
<name>A0AAV6V8H0_9ARAC</name>
<dbReference type="CDD" id="cd00887">
    <property type="entry name" value="MoeA"/>
    <property type="match status" value="1"/>
</dbReference>
<dbReference type="Gene3D" id="2.40.340.10">
    <property type="entry name" value="MoeA, C-terminal, domain IV"/>
    <property type="match status" value="1"/>
</dbReference>
<proteinExistence type="inferred from homology"/>
<protein>
    <recommendedName>
        <fullName evidence="4">molybdopterin adenylyltransferase</fullName>
        <ecNumber evidence="4">2.7.7.75</ecNumber>
    </recommendedName>
</protein>
<comment type="catalytic activity">
    <reaction evidence="6">
        <text>adenylyl-molybdopterin + molybdate = Mo-molybdopterin + AMP + H(+)</text>
        <dbReference type="Rhea" id="RHEA:35047"/>
        <dbReference type="ChEBI" id="CHEBI:15378"/>
        <dbReference type="ChEBI" id="CHEBI:36264"/>
        <dbReference type="ChEBI" id="CHEBI:62727"/>
        <dbReference type="ChEBI" id="CHEBI:71302"/>
        <dbReference type="ChEBI" id="CHEBI:456215"/>
    </reaction>
</comment>
<dbReference type="PANTHER" id="PTHR10192:SF5">
    <property type="entry name" value="GEPHYRIN"/>
    <property type="match status" value="1"/>
</dbReference>
<dbReference type="GO" id="GO:0061599">
    <property type="term" value="F:molybdopterin molybdotransferase activity"/>
    <property type="evidence" value="ECO:0007669"/>
    <property type="project" value="UniProtKB-UniRule"/>
</dbReference>
<dbReference type="Pfam" id="PF00994">
    <property type="entry name" value="MoCF_biosynth"/>
    <property type="match status" value="1"/>
</dbReference>
<evidence type="ECO:0000313" key="9">
    <source>
        <dbReference type="Proteomes" id="UP000827092"/>
    </source>
</evidence>
<dbReference type="GO" id="GO:0098970">
    <property type="term" value="P:postsynaptic neurotransmitter receptor diffusion trapping"/>
    <property type="evidence" value="ECO:0007669"/>
    <property type="project" value="TreeGrafter"/>
</dbReference>
<keyword evidence="5 6" id="KW-0501">Molybdenum cofactor biosynthesis</keyword>
<comment type="cofactor">
    <cofactor evidence="6">
        <name>Mg(2+)</name>
        <dbReference type="ChEBI" id="CHEBI:18420"/>
    </cofactor>
</comment>
<dbReference type="GO" id="GO:0005829">
    <property type="term" value="C:cytosol"/>
    <property type="evidence" value="ECO:0007669"/>
    <property type="project" value="TreeGrafter"/>
</dbReference>
<dbReference type="GO" id="GO:0072579">
    <property type="term" value="P:glycine receptor clustering"/>
    <property type="evidence" value="ECO:0007669"/>
    <property type="project" value="TreeGrafter"/>
</dbReference>
<dbReference type="PANTHER" id="PTHR10192">
    <property type="entry name" value="MOLYBDOPTERIN BIOSYNTHESIS PROTEIN"/>
    <property type="match status" value="1"/>
</dbReference>
<comment type="catalytic activity">
    <reaction evidence="6">
        <text>molybdopterin + ATP + H(+) = adenylyl-molybdopterin + diphosphate</text>
        <dbReference type="Rhea" id="RHEA:31331"/>
        <dbReference type="ChEBI" id="CHEBI:15378"/>
        <dbReference type="ChEBI" id="CHEBI:30616"/>
        <dbReference type="ChEBI" id="CHEBI:33019"/>
        <dbReference type="ChEBI" id="CHEBI:58698"/>
        <dbReference type="ChEBI" id="CHEBI:62727"/>
    </reaction>
</comment>
<keyword evidence="6" id="KW-0479">Metal-binding</keyword>
<comment type="similarity">
    <text evidence="3">In the C-terminal section; belongs to the MoeA family.</text>
</comment>
<dbReference type="InterPro" id="IPR036425">
    <property type="entry name" value="MoaB/Mog-like_dom_sf"/>
</dbReference>
<evidence type="ECO:0000259" key="7">
    <source>
        <dbReference type="SMART" id="SM00852"/>
    </source>
</evidence>
<keyword evidence="9" id="KW-1185">Reference proteome</keyword>
<accession>A0AAV6V8H0</accession>
<keyword evidence="6" id="KW-0460">Magnesium</keyword>
<evidence type="ECO:0000256" key="3">
    <source>
        <dbReference type="ARBA" id="ARBA00008339"/>
    </source>
</evidence>
<evidence type="ECO:0000256" key="6">
    <source>
        <dbReference type="RuleBase" id="RU365090"/>
    </source>
</evidence>
<dbReference type="Gene3D" id="3.90.105.10">
    <property type="entry name" value="Molybdopterin biosynthesis moea protein, domain 2"/>
    <property type="match status" value="1"/>
</dbReference>
<evidence type="ECO:0000256" key="1">
    <source>
        <dbReference type="ARBA" id="ARBA00005046"/>
    </source>
</evidence>
<dbReference type="GO" id="GO:0006777">
    <property type="term" value="P:Mo-molybdopterin cofactor biosynthetic process"/>
    <property type="evidence" value="ECO:0007669"/>
    <property type="project" value="UniProtKB-UniRule"/>
</dbReference>
<keyword evidence="6" id="KW-0500">Molybdenum</keyword>
<dbReference type="GO" id="GO:0046872">
    <property type="term" value="F:metal ion binding"/>
    <property type="evidence" value="ECO:0007669"/>
    <property type="project" value="UniProtKB-UniRule"/>
</dbReference>
<dbReference type="InterPro" id="IPR001453">
    <property type="entry name" value="MoaB/Mog_dom"/>
</dbReference>
<comment type="caution">
    <text evidence="8">The sequence shown here is derived from an EMBL/GenBank/DDBJ whole genome shotgun (WGS) entry which is preliminary data.</text>
</comment>
<dbReference type="SUPFAM" id="SSF63882">
    <property type="entry name" value="MoeA N-terminal region -like"/>
    <property type="match status" value="1"/>
</dbReference>
<evidence type="ECO:0000256" key="2">
    <source>
        <dbReference type="ARBA" id="ARBA00007589"/>
    </source>
</evidence>
<comment type="pathway">
    <text evidence="1 6">Cofactor biosynthesis; molybdopterin biosynthesis.</text>
</comment>
<dbReference type="EMBL" id="JAFNEN010000133">
    <property type="protein sequence ID" value="KAG8192912.1"/>
    <property type="molecule type" value="Genomic_DNA"/>
</dbReference>
<keyword evidence="6" id="KW-0808">Transferase</keyword>
<comment type="similarity">
    <text evidence="6">Belongs to the MoeA family.</text>
</comment>
<dbReference type="Gene3D" id="2.170.190.11">
    <property type="entry name" value="Molybdopterin biosynthesis moea protein, domain 3"/>
    <property type="match status" value="1"/>
</dbReference>
<dbReference type="EC" id="2.7.7.75" evidence="4"/>
<dbReference type="GO" id="GO:0097112">
    <property type="term" value="P:gamma-aminobutyric acid receptor clustering"/>
    <property type="evidence" value="ECO:0007669"/>
    <property type="project" value="TreeGrafter"/>
</dbReference>
<dbReference type="InterPro" id="IPR005110">
    <property type="entry name" value="MoeA_linker/N"/>
</dbReference>
<reference evidence="8 9" key="1">
    <citation type="journal article" date="2022" name="Nat. Ecol. Evol.">
        <title>A masculinizing supergene underlies an exaggerated male reproductive morph in a spider.</title>
        <authorList>
            <person name="Hendrickx F."/>
            <person name="De Corte Z."/>
            <person name="Sonet G."/>
            <person name="Van Belleghem S.M."/>
            <person name="Kostlbacher S."/>
            <person name="Vangestel C."/>
        </authorList>
    </citation>
    <scope>NUCLEOTIDE SEQUENCE [LARGE SCALE GENOMIC DNA]</scope>
    <source>
        <strain evidence="8">W744_W776</strain>
    </source>
</reference>
<dbReference type="InterPro" id="IPR036688">
    <property type="entry name" value="MoeA_C_domain_IV_sf"/>
</dbReference>
<evidence type="ECO:0000256" key="5">
    <source>
        <dbReference type="ARBA" id="ARBA00023150"/>
    </source>
</evidence>
<sequence length="445" mass="48337">MEFNPDFSITNQVSKSNVKPIKTSKRARQSPYPMISVFEALKRVLKESNTLQTTVKSFSECFSFVTADAIFADEAYPQFPASIKDGYAVLADDLSEIRKVIGVVTPGCKLDFDLTNGTCVRVSTGSAIPEKADAVVQVEDTSVVEEDEYGNEVTIRFSKMAVKGQDIRLVGSDVANGQVLVPANKRLSAAEIGVMATCGIKKVLVYEKPRVALLSTGDEIVEPGSELKPGCIRDSNKSSLFYSLVENRIPVIDVGIAKDTADDVKSKLTAAFESADIIITTGGVSMGEKDMLKLVLEVDFNATIHFGRVQMKPGKPCTFSTVVFNTKKKLIFSLPGNPVSTYVCFYLFVIPSIKSLMGYTKTLHTPIRVKLACDLKLDERPEFYRVSLKSNEEGIYEALGTGAQQSSRLLSMQGADALLMLPPASSEQSTVKAGSTVDAILLKTI</sequence>
<dbReference type="InterPro" id="IPR038987">
    <property type="entry name" value="MoeA-like"/>
</dbReference>
<dbReference type="NCBIfam" id="NF045515">
    <property type="entry name" value="Glp_gephyrin"/>
    <property type="match status" value="1"/>
</dbReference>
<dbReference type="SMART" id="SM00852">
    <property type="entry name" value="MoCF_biosynth"/>
    <property type="match status" value="1"/>
</dbReference>
<evidence type="ECO:0000256" key="4">
    <source>
        <dbReference type="ARBA" id="ARBA00012509"/>
    </source>
</evidence>
<dbReference type="InterPro" id="IPR005111">
    <property type="entry name" value="MoeA_C_domain_IV"/>
</dbReference>
<dbReference type="GO" id="GO:0061598">
    <property type="term" value="F:molybdopterin adenylyltransferase activity"/>
    <property type="evidence" value="ECO:0007669"/>
    <property type="project" value="UniProtKB-UniRule"/>
</dbReference>
<feature type="domain" description="MoaB/Mog" evidence="7">
    <location>
        <begin position="212"/>
        <end position="355"/>
    </location>
</feature>
<dbReference type="InterPro" id="IPR036135">
    <property type="entry name" value="MoeA_linker/N_sf"/>
</dbReference>
<organism evidence="8 9">
    <name type="scientific">Oedothorax gibbosus</name>
    <dbReference type="NCBI Taxonomy" id="931172"/>
    <lineage>
        <taxon>Eukaryota</taxon>
        <taxon>Metazoa</taxon>
        <taxon>Ecdysozoa</taxon>
        <taxon>Arthropoda</taxon>
        <taxon>Chelicerata</taxon>
        <taxon>Arachnida</taxon>
        <taxon>Araneae</taxon>
        <taxon>Araneomorphae</taxon>
        <taxon>Entelegynae</taxon>
        <taxon>Araneoidea</taxon>
        <taxon>Linyphiidae</taxon>
        <taxon>Erigoninae</taxon>
        <taxon>Oedothorax</taxon>
    </lineage>
</organism>